<dbReference type="GeneID" id="19970601"/>
<feature type="region of interest" description="Disordered" evidence="1">
    <location>
        <begin position="240"/>
        <end position="301"/>
    </location>
</feature>
<dbReference type="HOGENOM" id="CLU_024329_0_0_1"/>
<feature type="compositionally biased region" description="Pro residues" evidence="1">
    <location>
        <begin position="475"/>
        <end position="492"/>
    </location>
</feature>
<feature type="compositionally biased region" description="Basic residues" evidence="1">
    <location>
        <begin position="351"/>
        <end position="361"/>
    </location>
</feature>
<dbReference type="InParanoid" id="W2RY04"/>
<evidence type="ECO:0000256" key="1">
    <source>
        <dbReference type="SAM" id="MobiDB-lite"/>
    </source>
</evidence>
<keyword evidence="3" id="KW-1185">Reference proteome</keyword>
<protein>
    <submittedName>
        <fullName evidence="2">Uncharacterized protein</fullName>
    </submittedName>
</protein>
<sequence>MEADASIQPDLEVHQQSAGGDNVRSDSVVASASAEPQPKEKWSKTVHPRGRQARDPLAQYVRFQCTGVDQMETYLRDYLADPTSPAEHTTIEFSFPTSSAFLVYTGEYLGGSQPKANLYGTLNRSALSVDAALAPVDKKESLKKQKSIAKTLVEHIQRADGFRYSFHNNWLSKEDEAHRFSYFCNDSTLNKGRAANEGANMDGKRKMKPVYDCHGTLHVKFSVTKQSMELHYKHIPCHKTYEDRAPPPRKNSKRRKIMEVFEPDKLVRERKRKAKAEKPPQPPKRRATEPLPGTADAGISDAANDSLAPLIDFLGSADREAARDTHSPSVPVESASSAAPPIIYPAEKLHQLKKATRRKSSTPRQGVVRPPSLQVPGMMSGYMSGDLITWGSRAQKQRRTNGADPPPSSATASLPSAEPLAGIAQAAAEVTDADATSGMSELELLKAKLAAAEARINRLESEKGGPTTTSKDGPPGWPPPPAPANYSYPPPQFGNVPYSHVQGGPPHGFQYPSPRQGPGHEGVQFDGELRTIHFDPKLVSGGGKKGKVLSRNSNGVEKPRPPPRGGEVVQL</sequence>
<accession>W2RY04</accession>
<feature type="compositionally biased region" description="Basic and acidic residues" evidence="1">
    <location>
        <begin position="257"/>
        <end position="267"/>
    </location>
</feature>
<dbReference type="EMBL" id="KB822719">
    <property type="protein sequence ID" value="ETN41327.1"/>
    <property type="molecule type" value="Genomic_DNA"/>
</dbReference>
<dbReference type="RefSeq" id="XP_008715836.1">
    <property type="nucleotide sequence ID" value="XM_008717614.1"/>
</dbReference>
<dbReference type="STRING" id="1220924.W2RY04"/>
<feature type="region of interest" description="Disordered" evidence="1">
    <location>
        <begin position="1"/>
        <end position="53"/>
    </location>
</feature>
<feature type="compositionally biased region" description="Low complexity" evidence="1">
    <location>
        <begin position="327"/>
        <end position="346"/>
    </location>
</feature>
<evidence type="ECO:0000313" key="3">
    <source>
        <dbReference type="Proteomes" id="UP000030752"/>
    </source>
</evidence>
<feature type="region of interest" description="Disordered" evidence="1">
    <location>
        <begin position="457"/>
        <end position="571"/>
    </location>
</feature>
<dbReference type="Proteomes" id="UP000030752">
    <property type="component" value="Unassembled WGS sequence"/>
</dbReference>
<reference evidence="2 3" key="1">
    <citation type="submission" date="2013-03" db="EMBL/GenBank/DDBJ databases">
        <title>The Genome Sequence of Phialophora europaea CBS 101466.</title>
        <authorList>
            <consortium name="The Broad Institute Genomics Platform"/>
            <person name="Cuomo C."/>
            <person name="de Hoog S."/>
            <person name="Gorbushina A."/>
            <person name="Walker B."/>
            <person name="Young S.K."/>
            <person name="Zeng Q."/>
            <person name="Gargeya S."/>
            <person name="Fitzgerald M."/>
            <person name="Haas B."/>
            <person name="Abouelleil A."/>
            <person name="Allen A.W."/>
            <person name="Alvarado L."/>
            <person name="Arachchi H.M."/>
            <person name="Berlin A.M."/>
            <person name="Chapman S.B."/>
            <person name="Gainer-Dewar J."/>
            <person name="Goldberg J."/>
            <person name="Griggs A."/>
            <person name="Gujja S."/>
            <person name="Hansen M."/>
            <person name="Howarth C."/>
            <person name="Imamovic A."/>
            <person name="Ireland A."/>
            <person name="Larimer J."/>
            <person name="McCowan C."/>
            <person name="Murphy C."/>
            <person name="Pearson M."/>
            <person name="Poon T.W."/>
            <person name="Priest M."/>
            <person name="Roberts A."/>
            <person name="Saif S."/>
            <person name="Shea T."/>
            <person name="Sisk P."/>
            <person name="Sykes S."/>
            <person name="Wortman J."/>
            <person name="Nusbaum C."/>
            <person name="Birren B."/>
        </authorList>
    </citation>
    <scope>NUCLEOTIDE SEQUENCE [LARGE SCALE GENOMIC DNA]</scope>
    <source>
        <strain evidence="2 3">CBS 101466</strain>
    </source>
</reference>
<name>W2RY04_CYPE1</name>
<organism evidence="2 3">
    <name type="scientific">Cyphellophora europaea (strain CBS 101466)</name>
    <name type="common">Phialophora europaea</name>
    <dbReference type="NCBI Taxonomy" id="1220924"/>
    <lineage>
        <taxon>Eukaryota</taxon>
        <taxon>Fungi</taxon>
        <taxon>Dikarya</taxon>
        <taxon>Ascomycota</taxon>
        <taxon>Pezizomycotina</taxon>
        <taxon>Eurotiomycetes</taxon>
        <taxon>Chaetothyriomycetidae</taxon>
        <taxon>Chaetothyriales</taxon>
        <taxon>Cyphellophoraceae</taxon>
        <taxon>Cyphellophora</taxon>
    </lineage>
</organism>
<proteinExistence type="predicted"/>
<feature type="compositionally biased region" description="Low complexity" evidence="1">
    <location>
        <begin position="409"/>
        <end position="436"/>
    </location>
</feature>
<dbReference type="VEuPathDB" id="FungiDB:HMPREF1541_03262"/>
<feature type="region of interest" description="Disordered" evidence="1">
    <location>
        <begin position="319"/>
        <end position="379"/>
    </location>
</feature>
<dbReference type="eggNOG" id="ENOG502SABA">
    <property type="taxonomic scope" value="Eukaryota"/>
</dbReference>
<evidence type="ECO:0000313" key="2">
    <source>
        <dbReference type="EMBL" id="ETN41327.1"/>
    </source>
</evidence>
<gene>
    <name evidence="2" type="ORF">HMPREF1541_03262</name>
</gene>
<feature type="region of interest" description="Disordered" evidence="1">
    <location>
        <begin position="393"/>
        <end position="437"/>
    </location>
</feature>
<feature type="compositionally biased region" description="Basic and acidic residues" evidence="1">
    <location>
        <begin position="527"/>
        <end position="536"/>
    </location>
</feature>
<dbReference type="AlphaFoldDB" id="W2RY04"/>
<dbReference type="OrthoDB" id="3251668at2759"/>
<feature type="compositionally biased region" description="Low complexity" evidence="1">
    <location>
        <begin position="25"/>
        <end position="34"/>
    </location>
</feature>